<dbReference type="GO" id="GO:0005886">
    <property type="term" value="C:plasma membrane"/>
    <property type="evidence" value="ECO:0007669"/>
    <property type="project" value="UniProtKB-SubCell"/>
</dbReference>
<gene>
    <name evidence="11 12" type="primary">nuoK</name>
    <name evidence="12" type="ORF">HYX28_03060</name>
</gene>
<comment type="subcellular location">
    <subcellularLocation>
        <location evidence="11">Cell membrane</location>
        <topology evidence="11">Multi-pass membrane protein</topology>
    </subcellularLocation>
    <subcellularLocation>
        <location evidence="2">Membrane</location>
        <topology evidence="2">Multi-pass membrane protein</topology>
    </subcellularLocation>
</comment>
<dbReference type="PANTHER" id="PTHR11434">
    <property type="entry name" value="NADH-UBIQUINONE OXIDOREDUCTASE SUBUNIT ND4L"/>
    <property type="match status" value="1"/>
</dbReference>
<keyword evidence="10 11" id="KW-0472">Membrane</keyword>
<dbReference type="Proteomes" id="UP000779809">
    <property type="component" value="Unassembled WGS sequence"/>
</dbReference>
<feature type="transmembrane region" description="Helical" evidence="11">
    <location>
        <begin position="63"/>
        <end position="87"/>
    </location>
</feature>
<comment type="caution">
    <text evidence="12">The sequence shown here is derived from an EMBL/GenBank/DDBJ whole genome shotgun (WGS) entry which is preliminary data.</text>
</comment>
<evidence type="ECO:0000256" key="10">
    <source>
        <dbReference type="ARBA" id="ARBA00023136"/>
    </source>
</evidence>
<keyword evidence="6 11" id="KW-0874">Quinone</keyword>
<evidence type="ECO:0000256" key="5">
    <source>
        <dbReference type="ARBA" id="ARBA00022692"/>
    </source>
</evidence>
<evidence type="ECO:0000313" key="12">
    <source>
        <dbReference type="EMBL" id="MBI2677740.1"/>
    </source>
</evidence>
<evidence type="ECO:0000256" key="3">
    <source>
        <dbReference type="ARBA" id="ARBA00010519"/>
    </source>
</evidence>
<comment type="function">
    <text evidence="1 11">NDH-1 shuttles electrons from NADH, via FMN and iron-sulfur (Fe-S) centers, to quinones in the respiratory chain. The immediate electron acceptor for the enzyme in this species is believed to be ubiquinone. Couples the redox reaction to proton translocation (for every two electrons transferred, four hydrogen ions are translocated across the cytoplasmic membrane), and thus conserves the redox energy in a proton gradient.</text>
</comment>
<keyword evidence="4 11" id="KW-0813">Transport</keyword>
<dbReference type="Gene3D" id="1.10.287.3510">
    <property type="match status" value="1"/>
</dbReference>
<keyword evidence="7 11" id="KW-1278">Translocase</keyword>
<evidence type="ECO:0000256" key="7">
    <source>
        <dbReference type="ARBA" id="ARBA00022967"/>
    </source>
</evidence>
<evidence type="ECO:0000256" key="9">
    <source>
        <dbReference type="ARBA" id="ARBA00023027"/>
    </source>
</evidence>
<evidence type="ECO:0000256" key="8">
    <source>
        <dbReference type="ARBA" id="ARBA00022989"/>
    </source>
</evidence>
<proteinExistence type="inferred from homology"/>
<evidence type="ECO:0000256" key="1">
    <source>
        <dbReference type="ARBA" id="ARBA00002378"/>
    </source>
</evidence>
<feature type="transmembrane region" description="Helical" evidence="11">
    <location>
        <begin position="34"/>
        <end position="57"/>
    </location>
</feature>
<dbReference type="HAMAP" id="MF_01456">
    <property type="entry name" value="NDH1_NuoK"/>
    <property type="match status" value="1"/>
</dbReference>
<keyword evidence="12" id="KW-0560">Oxidoreductase</keyword>
<dbReference type="PANTHER" id="PTHR11434:SF21">
    <property type="entry name" value="NADH DEHYDROGENASE SUBUNIT 4L-RELATED"/>
    <property type="match status" value="1"/>
</dbReference>
<keyword evidence="11" id="KW-1003">Cell membrane</keyword>
<comment type="similarity">
    <text evidence="3 11">Belongs to the complex I subunit 4L family.</text>
</comment>
<evidence type="ECO:0000256" key="11">
    <source>
        <dbReference type="HAMAP-Rule" id="MF_01456"/>
    </source>
</evidence>
<accession>A0A932EQD1</accession>
<feature type="transmembrane region" description="Helical" evidence="11">
    <location>
        <begin position="6"/>
        <end position="27"/>
    </location>
</feature>
<dbReference type="EMBL" id="JACPNR010000004">
    <property type="protein sequence ID" value="MBI2677740.1"/>
    <property type="molecule type" value="Genomic_DNA"/>
</dbReference>
<dbReference type="FunFam" id="1.10.287.3510:FF:000001">
    <property type="entry name" value="NADH-quinone oxidoreductase subunit K"/>
    <property type="match status" value="1"/>
</dbReference>
<evidence type="ECO:0000313" key="13">
    <source>
        <dbReference type="Proteomes" id="UP000779809"/>
    </source>
</evidence>
<dbReference type="InterPro" id="IPR001133">
    <property type="entry name" value="NADH_UbQ_OxRdtase_chain4L/K"/>
</dbReference>
<dbReference type="GO" id="GO:0048038">
    <property type="term" value="F:quinone binding"/>
    <property type="evidence" value="ECO:0007669"/>
    <property type="project" value="UniProtKB-KW"/>
</dbReference>
<comment type="catalytic activity">
    <reaction evidence="11">
        <text>a quinone + NADH + 5 H(+)(in) = a quinol + NAD(+) + 4 H(+)(out)</text>
        <dbReference type="Rhea" id="RHEA:57888"/>
        <dbReference type="ChEBI" id="CHEBI:15378"/>
        <dbReference type="ChEBI" id="CHEBI:24646"/>
        <dbReference type="ChEBI" id="CHEBI:57540"/>
        <dbReference type="ChEBI" id="CHEBI:57945"/>
        <dbReference type="ChEBI" id="CHEBI:132124"/>
    </reaction>
</comment>
<sequence length="103" mass="11467">MMNTVPISWYLVLSAVLFACGVTGFIIKRNIITIFMSIELMLNAVNLSFVAFAYQWKQLNGEVFVFFVMVVAAAEAAVGLAIIISVFRTRETLSVDKVDLLKL</sequence>
<protein>
    <recommendedName>
        <fullName evidence="11">NADH-quinone oxidoreductase subunit K</fullName>
        <ecNumber evidence="11">7.1.1.-</ecNumber>
    </recommendedName>
    <alternativeName>
        <fullName evidence="11">NADH dehydrogenase I subunit K</fullName>
    </alternativeName>
    <alternativeName>
        <fullName evidence="11">NDH-1 subunit K</fullName>
    </alternativeName>
</protein>
<name>A0A932EQD1_9BACT</name>
<dbReference type="NCBIfam" id="NF004323">
    <property type="entry name" value="PRK05715.1-5"/>
    <property type="match status" value="1"/>
</dbReference>
<keyword evidence="8 11" id="KW-1133">Transmembrane helix</keyword>
<organism evidence="12 13">
    <name type="scientific">Candidatus Korobacter versatilis</name>
    <dbReference type="NCBI Taxonomy" id="658062"/>
    <lineage>
        <taxon>Bacteria</taxon>
        <taxon>Pseudomonadati</taxon>
        <taxon>Acidobacteriota</taxon>
        <taxon>Terriglobia</taxon>
        <taxon>Terriglobales</taxon>
        <taxon>Candidatus Korobacteraceae</taxon>
        <taxon>Candidatus Korobacter</taxon>
    </lineage>
</organism>
<keyword evidence="11" id="KW-0830">Ubiquinone</keyword>
<dbReference type="GO" id="GO:0030964">
    <property type="term" value="C:NADH dehydrogenase complex"/>
    <property type="evidence" value="ECO:0007669"/>
    <property type="project" value="TreeGrafter"/>
</dbReference>
<evidence type="ECO:0000256" key="6">
    <source>
        <dbReference type="ARBA" id="ARBA00022719"/>
    </source>
</evidence>
<reference evidence="12" key="1">
    <citation type="submission" date="2020-07" db="EMBL/GenBank/DDBJ databases">
        <title>Huge and variable diversity of episymbiotic CPR bacteria and DPANN archaea in groundwater ecosystems.</title>
        <authorList>
            <person name="He C.Y."/>
            <person name="Keren R."/>
            <person name="Whittaker M."/>
            <person name="Farag I.F."/>
            <person name="Doudna J."/>
            <person name="Cate J.H.D."/>
            <person name="Banfield J.F."/>
        </authorList>
    </citation>
    <scope>NUCLEOTIDE SEQUENCE</scope>
    <source>
        <strain evidence="12">NC_groundwater_580_Pr5_B-0.1um_64_19</strain>
    </source>
</reference>
<keyword evidence="9 11" id="KW-0520">NAD</keyword>
<dbReference type="NCBIfam" id="NF004320">
    <property type="entry name" value="PRK05715.1-2"/>
    <property type="match status" value="1"/>
</dbReference>
<dbReference type="GO" id="GO:0050136">
    <property type="term" value="F:NADH dehydrogenase (quinone) (non-electrogenic) activity"/>
    <property type="evidence" value="ECO:0007669"/>
    <property type="project" value="UniProtKB-UniRule"/>
</dbReference>
<dbReference type="Pfam" id="PF00420">
    <property type="entry name" value="Oxidored_q2"/>
    <property type="match status" value="1"/>
</dbReference>
<dbReference type="InterPro" id="IPR039428">
    <property type="entry name" value="NUOK/Mnh_C1-like"/>
</dbReference>
<evidence type="ECO:0000256" key="4">
    <source>
        <dbReference type="ARBA" id="ARBA00022448"/>
    </source>
</evidence>
<comment type="subunit">
    <text evidence="11">NDH-1 is composed of 14 different subunits. Subunits NuoA, H, J, K, L, M, N constitute the membrane sector of the complex.</text>
</comment>
<dbReference type="AlphaFoldDB" id="A0A932EQD1"/>
<dbReference type="EC" id="7.1.1.-" evidence="11"/>
<keyword evidence="5 11" id="KW-0812">Transmembrane</keyword>
<dbReference type="GO" id="GO:0042773">
    <property type="term" value="P:ATP synthesis coupled electron transport"/>
    <property type="evidence" value="ECO:0007669"/>
    <property type="project" value="InterPro"/>
</dbReference>
<evidence type="ECO:0000256" key="2">
    <source>
        <dbReference type="ARBA" id="ARBA00004141"/>
    </source>
</evidence>
<dbReference type="NCBIfam" id="NF004321">
    <property type="entry name" value="PRK05715.1-3"/>
    <property type="match status" value="1"/>
</dbReference>